<dbReference type="EMBL" id="SZZP01000033">
    <property type="protein sequence ID" value="TKV73663.1"/>
    <property type="molecule type" value="Genomic_DNA"/>
</dbReference>
<organism evidence="2 3">
    <name type="scientific">Bradyrhizobium elkanii</name>
    <dbReference type="NCBI Taxonomy" id="29448"/>
    <lineage>
        <taxon>Bacteria</taxon>
        <taxon>Pseudomonadati</taxon>
        <taxon>Pseudomonadota</taxon>
        <taxon>Alphaproteobacteria</taxon>
        <taxon>Hyphomicrobiales</taxon>
        <taxon>Nitrobacteraceae</taxon>
        <taxon>Bradyrhizobium</taxon>
    </lineage>
</organism>
<protein>
    <submittedName>
        <fullName evidence="2">Uncharacterized protein</fullName>
    </submittedName>
</protein>
<feature type="compositionally biased region" description="Basic and acidic residues" evidence="1">
    <location>
        <begin position="57"/>
        <end position="67"/>
    </location>
</feature>
<gene>
    <name evidence="2" type="ORF">FDV58_36210</name>
</gene>
<dbReference type="Proteomes" id="UP000305095">
    <property type="component" value="Unassembled WGS sequence"/>
</dbReference>
<evidence type="ECO:0000256" key="1">
    <source>
        <dbReference type="SAM" id="MobiDB-lite"/>
    </source>
</evidence>
<accession>A0A4U6RI95</accession>
<dbReference type="RefSeq" id="WP_137483358.1">
    <property type="nucleotide sequence ID" value="NZ_SZZP01000033.1"/>
</dbReference>
<dbReference type="AlphaFoldDB" id="A0A4U6RI95"/>
<reference evidence="2 3" key="1">
    <citation type="submission" date="2019-05" db="EMBL/GenBank/DDBJ databases">
        <title>Draft Genome of Bradyrhizobium elkanii strain SEMIA 938, Used in Commercial Inoculants for Lupinus spp. in Brazil.</title>
        <authorList>
            <person name="Hungria M."/>
            <person name="Delamuta J.R.M."/>
            <person name="Ribeiro R.A."/>
            <person name="Nogueira M.A."/>
        </authorList>
    </citation>
    <scope>NUCLEOTIDE SEQUENCE [LARGE SCALE GENOMIC DNA]</scope>
    <source>
        <strain evidence="2 3">Semia 938</strain>
    </source>
</reference>
<proteinExistence type="predicted"/>
<sequence length="94" mass="10008">MIPPTAALEREMVGLGVAEKQKERARQVFERSAEQAGYFEHGRNRLVMPGIAPGAAQREEEKPREEEQAGGGGNGGGGGKQPPVDPIWSFGAPP</sequence>
<feature type="region of interest" description="Disordered" evidence="1">
    <location>
        <begin position="49"/>
        <end position="94"/>
    </location>
</feature>
<name>A0A4U6RI95_BRAEL</name>
<feature type="compositionally biased region" description="Gly residues" evidence="1">
    <location>
        <begin position="69"/>
        <end position="80"/>
    </location>
</feature>
<evidence type="ECO:0000313" key="3">
    <source>
        <dbReference type="Proteomes" id="UP000305095"/>
    </source>
</evidence>
<evidence type="ECO:0000313" key="2">
    <source>
        <dbReference type="EMBL" id="TKV73663.1"/>
    </source>
</evidence>
<comment type="caution">
    <text evidence="2">The sequence shown here is derived from an EMBL/GenBank/DDBJ whole genome shotgun (WGS) entry which is preliminary data.</text>
</comment>